<dbReference type="InterPro" id="IPR033469">
    <property type="entry name" value="CYTH-like_dom_sf"/>
</dbReference>
<evidence type="ECO:0000259" key="1">
    <source>
        <dbReference type="Pfam" id="PF09359"/>
    </source>
</evidence>
<gene>
    <name evidence="2" type="ORF">SDC9_104984</name>
</gene>
<dbReference type="AlphaFoldDB" id="A0A645AY30"/>
<dbReference type="CDD" id="cd07750">
    <property type="entry name" value="PolyPPase_VTC_like"/>
    <property type="match status" value="1"/>
</dbReference>
<dbReference type="Pfam" id="PF09359">
    <property type="entry name" value="VTC"/>
    <property type="match status" value="1"/>
</dbReference>
<accession>A0A645AY30</accession>
<proteinExistence type="predicted"/>
<evidence type="ECO:0000313" key="2">
    <source>
        <dbReference type="EMBL" id="MPM58155.1"/>
    </source>
</evidence>
<dbReference type="InterPro" id="IPR042267">
    <property type="entry name" value="VTC_sf"/>
</dbReference>
<organism evidence="2">
    <name type="scientific">bioreactor metagenome</name>
    <dbReference type="NCBI Taxonomy" id="1076179"/>
    <lineage>
        <taxon>unclassified sequences</taxon>
        <taxon>metagenomes</taxon>
        <taxon>ecological metagenomes</taxon>
    </lineage>
</organism>
<dbReference type="SUPFAM" id="SSF55154">
    <property type="entry name" value="CYTH-like phosphatases"/>
    <property type="match status" value="1"/>
</dbReference>
<dbReference type="EMBL" id="VSSQ01016622">
    <property type="protein sequence ID" value="MPM58155.1"/>
    <property type="molecule type" value="Genomic_DNA"/>
</dbReference>
<name>A0A645AY30_9ZZZZ</name>
<dbReference type="GO" id="GO:0006799">
    <property type="term" value="P:polyphosphate biosynthetic process"/>
    <property type="evidence" value="ECO:0007669"/>
    <property type="project" value="UniProtKB-ARBA"/>
</dbReference>
<comment type="caution">
    <text evidence="2">The sequence shown here is derived from an EMBL/GenBank/DDBJ whole genome shotgun (WGS) entry which is preliminary data.</text>
</comment>
<reference evidence="2" key="1">
    <citation type="submission" date="2019-08" db="EMBL/GenBank/DDBJ databases">
        <authorList>
            <person name="Kucharzyk K."/>
            <person name="Murdoch R.W."/>
            <person name="Higgins S."/>
            <person name="Loffler F."/>
        </authorList>
    </citation>
    <scope>NUCLEOTIDE SEQUENCE</scope>
</reference>
<feature type="domain" description="VTC" evidence="1">
    <location>
        <begin position="9"/>
        <end position="225"/>
    </location>
</feature>
<protein>
    <recommendedName>
        <fullName evidence="1">VTC domain-containing protein</fullName>
    </recommendedName>
</protein>
<dbReference type="InterPro" id="IPR018966">
    <property type="entry name" value="VTC_domain"/>
</dbReference>
<dbReference type="Gene3D" id="3.20.100.30">
    <property type="entry name" value="VTC, catalytic tunnel domain"/>
    <property type="match status" value="1"/>
</dbReference>
<sequence>MTGLQSIFQRTEKKYLLGPEQRRALEEIVRGYMEPDEYGLQTIANIYYDTPDCMLIRESLEKPIYKEKLRIRSYGRAGSDSQVFVELKKKFKGVVYKRREVMSLKDAEIFLRAGIARHPLSQIQKEIDWFRSFHDVIPRAFVAYEREAYADPCGSGLRLTFDTDIRCRDKDLRLSAPLEGSPILPDDRTLMEVKARGALPLWLAAALSSLNIYPVSFSKYGHYYQEVLSREATDKRRQVYVA</sequence>